<organism evidence="2 3">
    <name type="scientific">Corchorus olitorius</name>
    <dbReference type="NCBI Taxonomy" id="93759"/>
    <lineage>
        <taxon>Eukaryota</taxon>
        <taxon>Viridiplantae</taxon>
        <taxon>Streptophyta</taxon>
        <taxon>Embryophyta</taxon>
        <taxon>Tracheophyta</taxon>
        <taxon>Spermatophyta</taxon>
        <taxon>Magnoliopsida</taxon>
        <taxon>eudicotyledons</taxon>
        <taxon>Gunneridae</taxon>
        <taxon>Pentapetalae</taxon>
        <taxon>rosids</taxon>
        <taxon>malvids</taxon>
        <taxon>Malvales</taxon>
        <taxon>Malvaceae</taxon>
        <taxon>Grewioideae</taxon>
        <taxon>Apeibeae</taxon>
        <taxon>Corchorus</taxon>
    </lineage>
</organism>
<accession>A0A1R3KPU5</accession>
<evidence type="ECO:0000259" key="1">
    <source>
        <dbReference type="Pfam" id="PF03478"/>
    </source>
</evidence>
<dbReference type="EMBL" id="AWUE01012461">
    <property type="protein sequence ID" value="OMP09105.1"/>
    <property type="molecule type" value="Genomic_DNA"/>
</dbReference>
<reference evidence="3" key="1">
    <citation type="submission" date="2013-09" db="EMBL/GenBank/DDBJ databases">
        <title>Corchorus olitorius genome sequencing.</title>
        <authorList>
            <person name="Alam M."/>
            <person name="Haque M.S."/>
            <person name="Islam M.S."/>
            <person name="Emdad E.M."/>
            <person name="Islam M.M."/>
            <person name="Ahmed B."/>
            <person name="Halim A."/>
            <person name="Hossen Q.M.M."/>
            <person name="Hossain M.Z."/>
            <person name="Ahmed R."/>
            <person name="Khan M.M."/>
            <person name="Islam R."/>
            <person name="Rashid M.M."/>
            <person name="Khan S.A."/>
            <person name="Rahman M.S."/>
            <person name="Alam M."/>
            <person name="Yahiya A.S."/>
            <person name="Khan M.S."/>
            <person name="Azam M.S."/>
            <person name="Haque T."/>
            <person name="Lashkar M.Z.H."/>
            <person name="Akhand A.I."/>
            <person name="Morshed G."/>
            <person name="Roy S."/>
            <person name="Uddin K.S."/>
            <person name="Rabeya T."/>
            <person name="Hossain A.S."/>
            <person name="Chowdhury A."/>
            <person name="Snigdha A.R."/>
            <person name="Mortoza M.S."/>
            <person name="Matin S.A."/>
            <person name="Hoque S.M.E."/>
            <person name="Islam M.K."/>
            <person name="Roy D.K."/>
            <person name="Haider R."/>
            <person name="Moosa M.M."/>
            <person name="Elias S.M."/>
            <person name="Hasan A.M."/>
            <person name="Jahan S."/>
            <person name="Shafiuddin M."/>
            <person name="Mahmood N."/>
            <person name="Shommy N.S."/>
        </authorList>
    </citation>
    <scope>NUCLEOTIDE SEQUENCE [LARGE SCALE GENOMIC DNA]</scope>
    <source>
        <strain evidence="3">cv. O-4</strain>
    </source>
</reference>
<dbReference type="InterPro" id="IPR005174">
    <property type="entry name" value="KIB1-4_b-propeller"/>
</dbReference>
<proteinExistence type="predicted"/>
<sequence>MACLVLKTVAQRLMRNGSGGCCRGLPTPNFPSSAAPLPFWRRNLSSTYPSDEEDVVFEEPTSEQKLQLSKRVLPKEIADAHFVGSTYGWQTFVNRRNCDIYMTNLSLFDNSNSNPNPVEIEILKLPPVETLDYVNAICRDTSPPFGIKKFMLLHMEEFEWTESPKPKPPKPKPETLSDCEKEVEKQAFSLLFPGSRKKKKNLKGAITIAQAGYTVLTANDYCKRGRQQEYLENLFGSESIKDQTWFVWYTPEEMSEIAVHQIFMSWSSPKDGRCDIMIVHGPNHALATCRLGDKFWTNLGPGRPAAERASPFQTLRIEEIEYSRGQFHCRYECGLDEWWNLQDRNPTVSYIDDHELDYVIRGYPAGGDYSEVNSYLMCDHFKRIKPLIILLLDYNLIT</sequence>
<comment type="caution">
    <text evidence="2">The sequence shown here is derived from an EMBL/GenBank/DDBJ whole genome shotgun (WGS) entry which is preliminary data.</text>
</comment>
<feature type="domain" description="KIB1-4 beta-propeller" evidence="1">
    <location>
        <begin position="70"/>
        <end position="346"/>
    </location>
</feature>
<protein>
    <recommendedName>
        <fullName evidence="1">KIB1-4 beta-propeller domain-containing protein</fullName>
    </recommendedName>
</protein>
<evidence type="ECO:0000313" key="3">
    <source>
        <dbReference type="Proteomes" id="UP000187203"/>
    </source>
</evidence>
<name>A0A1R3KPU5_9ROSI</name>
<dbReference type="Pfam" id="PF03478">
    <property type="entry name" value="Beta-prop_KIB1-4"/>
    <property type="match status" value="1"/>
</dbReference>
<dbReference type="AlphaFoldDB" id="A0A1R3KPU5"/>
<gene>
    <name evidence="2" type="ORF">COLO4_05800</name>
</gene>
<keyword evidence="3" id="KW-1185">Reference proteome</keyword>
<evidence type="ECO:0000313" key="2">
    <source>
        <dbReference type="EMBL" id="OMP09105.1"/>
    </source>
</evidence>
<dbReference type="Proteomes" id="UP000187203">
    <property type="component" value="Unassembled WGS sequence"/>
</dbReference>